<keyword evidence="7" id="KW-0131">Cell cycle</keyword>
<reference evidence="11 12" key="1">
    <citation type="submission" date="2019-01" db="EMBL/GenBank/DDBJ databases">
        <title>Novel species of Nocardioides.</title>
        <authorList>
            <person name="Liu Q."/>
            <person name="Xin Y.-H."/>
        </authorList>
    </citation>
    <scope>NUCLEOTIDE SEQUENCE [LARGE SCALE GENOMIC DNA]</scope>
    <source>
        <strain evidence="11 12">CGMCC 4.6882</strain>
    </source>
</reference>
<comment type="subcellular location">
    <subcellularLocation>
        <location evidence="1">Membrane</location>
    </subcellularLocation>
</comment>
<dbReference type="InterPro" id="IPR005548">
    <property type="entry name" value="Cell_div_FtsQ/DivIB_C"/>
</dbReference>
<evidence type="ECO:0000313" key="11">
    <source>
        <dbReference type="EMBL" id="RYB95572.1"/>
    </source>
</evidence>
<keyword evidence="3" id="KW-0132">Cell division</keyword>
<evidence type="ECO:0000256" key="4">
    <source>
        <dbReference type="ARBA" id="ARBA00022692"/>
    </source>
</evidence>
<dbReference type="AlphaFoldDB" id="A0A4V1RLF2"/>
<feature type="region of interest" description="Disordered" evidence="8">
    <location>
        <begin position="1"/>
        <end position="26"/>
    </location>
</feature>
<evidence type="ECO:0000256" key="1">
    <source>
        <dbReference type="ARBA" id="ARBA00004370"/>
    </source>
</evidence>
<gene>
    <name evidence="11" type="ORF">EUA93_15240</name>
</gene>
<dbReference type="RefSeq" id="WP_129400902.1">
    <property type="nucleotide sequence ID" value="NZ_SDWT01000001.1"/>
</dbReference>
<dbReference type="PANTHER" id="PTHR37820:SF1">
    <property type="entry name" value="CELL DIVISION PROTEIN FTSQ"/>
    <property type="match status" value="1"/>
</dbReference>
<dbReference type="OrthoDB" id="9790760at2"/>
<sequence>MDQRTGEVRTDQPARPDAKQQRTEKRTRRRFARRQWARRWLSLRYVLALVLVVALIGTAVYLVFFSTALQVKKVQVTGNSLVSDARVREIADVPLGEQLALVDLARASARVGALAEVKSVDVTRSWPDGVRVAVVERTPVAVVELAGRLRGLDADGVVFRDYKAAPKGMPRIRPGAAAGTDALKEAATVVSALPKDLAARVDHVEVATVDQITLVLRDQRQVMWGSAEDSATKAEVLDGLLAAVQAQVYDVSVPGNPTTSGG</sequence>
<dbReference type="Gene3D" id="3.10.20.310">
    <property type="entry name" value="membrane protein fhac"/>
    <property type="match status" value="1"/>
</dbReference>
<dbReference type="GO" id="GO:0051301">
    <property type="term" value="P:cell division"/>
    <property type="evidence" value="ECO:0007669"/>
    <property type="project" value="UniProtKB-KW"/>
</dbReference>
<keyword evidence="4 9" id="KW-0812">Transmembrane</keyword>
<dbReference type="EMBL" id="SDWT01000001">
    <property type="protein sequence ID" value="RYB95572.1"/>
    <property type="molecule type" value="Genomic_DNA"/>
</dbReference>
<keyword evidence="6 9" id="KW-0472">Membrane</keyword>
<dbReference type="Pfam" id="PF08478">
    <property type="entry name" value="POTRA_1"/>
    <property type="match status" value="1"/>
</dbReference>
<feature type="compositionally biased region" description="Basic and acidic residues" evidence="8">
    <location>
        <begin position="1"/>
        <end position="24"/>
    </location>
</feature>
<dbReference type="InterPro" id="IPR050487">
    <property type="entry name" value="FtsQ_DivIB"/>
</dbReference>
<dbReference type="InterPro" id="IPR034746">
    <property type="entry name" value="POTRA"/>
</dbReference>
<keyword evidence="2" id="KW-1003">Cell membrane</keyword>
<dbReference type="GO" id="GO:0005886">
    <property type="term" value="C:plasma membrane"/>
    <property type="evidence" value="ECO:0007669"/>
    <property type="project" value="TreeGrafter"/>
</dbReference>
<proteinExistence type="predicted"/>
<protein>
    <submittedName>
        <fullName evidence="11">FtsQ-type POTRA domain-containing protein</fullName>
    </submittedName>
</protein>
<evidence type="ECO:0000256" key="5">
    <source>
        <dbReference type="ARBA" id="ARBA00022989"/>
    </source>
</evidence>
<evidence type="ECO:0000259" key="10">
    <source>
        <dbReference type="PROSITE" id="PS51779"/>
    </source>
</evidence>
<evidence type="ECO:0000256" key="8">
    <source>
        <dbReference type="SAM" id="MobiDB-lite"/>
    </source>
</evidence>
<feature type="transmembrane region" description="Helical" evidence="9">
    <location>
        <begin position="43"/>
        <end position="64"/>
    </location>
</feature>
<evidence type="ECO:0000256" key="9">
    <source>
        <dbReference type="SAM" id="Phobius"/>
    </source>
</evidence>
<keyword evidence="5 9" id="KW-1133">Transmembrane helix</keyword>
<evidence type="ECO:0000256" key="2">
    <source>
        <dbReference type="ARBA" id="ARBA00022475"/>
    </source>
</evidence>
<accession>A0A4V1RLF2</accession>
<dbReference type="PROSITE" id="PS51779">
    <property type="entry name" value="POTRA"/>
    <property type="match status" value="1"/>
</dbReference>
<evidence type="ECO:0000256" key="6">
    <source>
        <dbReference type="ARBA" id="ARBA00023136"/>
    </source>
</evidence>
<dbReference type="Proteomes" id="UP000294071">
    <property type="component" value="Unassembled WGS sequence"/>
</dbReference>
<evidence type="ECO:0000256" key="3">
    <source>
        <dbReference type="ARBA" id="ARBA00022618"/>
    </source>
</evidence>
<name>A0A4V1RLF2_9ACTN</name>
<dbReference type="InterPro" id="IPR013685">
    <property type="entry name" value="POTRA_FtsQ_type"/>
</dbReference>
<feature type="domain" description="POTRA" evidence="10">
    <location>
        <begin position="69"/>
        <end position="137"/>
    </location>
</feature>
<dbReference type="PANTHER" id="PTHR37820">
    <property type="entry name" value="CELL DIVISION PROTEIN DIVIB"/>
    <property type="match status" value="1"/>
</dbReference>
<dbReference type="Pfam" id="PF03799">
    <property type="entry name" value="FtsQ_DivIB_C"/>
    <property type="match status" value="1"/>
</dbReference>
<keyword evidence="12" id="KW-1185">Reference proteome</keyword>
<evidence type="ECO:0000313" key="12">
    <source>
        <dbReference type="Proteomes" id="UP000294071"/>
    </source>
</evidence>
<evidence type="ECO:0000256" key="7">
    <source>
        <dbReference type="ARBA" id="ARBA00023306"/>
    </source>
</evidence>
<comment type="caution">
    <text evidence="11">The sequence shown here is derived from an EMBL/GenBank/DDBJ whole genome shotgun (WGS) entry which is preliminary data.</text>
</comment>
<organism evidence="11 12">
    <name type="scientific">Nocardioides oleivorans</name>
    <dbReference type="NCBI Taxonomy" id="273676"/>
    <lineage>
        <taxon>Bacteria</taxon>
        <taxon>Bacillati</taxon>
        <taxon>Actinomycetota</taxon>
        <taxon>Actinomycetes</taxon>
        <taxon>Propionibacteriales</taxon>
        <taxon>Nocardioidaceae</taxon>
        <taxon>Nocardioides</taxon>
    </lineage>
</organism>